<dbReference type="AlphaFoldDB" id="L8WNU0"/>
<proteinExistence type="predicted"/>
<dbReference type="EMBL" id="AFRT01002165">
    <property type="protein sequence ID" value="ELU38442.1"/>
    <property type="molecule type" value="Genomic_DNA"/>
</dbReference>
<comment type="caution">
    <text evidence="1">The sequence shown here is derived from an EMBL/GenBank/DDBJ whole genome shotgun (WGS) entry which is preliminary data.</text>
</comment>
<protein>
    <submittedName>
        <fullName evidence="1">Uncharacterized protein</fullName>
    </submittedName>
</protein>
<dbReference type="Proteomes" id="UP000011668">
    <property type="component" value="Unassembled WGS sequence"/>
</dbReference>
<keyword evidence="2" id="KW-1185">Reference proteome</keyword>
<gene>
    <name evidence="1" type="ORF">AG1IA_07525</name>
</gene>
<sequence>MSDRFVVFVTIVPKTPEQQKDVIQLLHDVRPAWLALPGSLSHANCVGYLDSSPQGLADFSKIPEHDQMKEVCHPLAEIDANHPIRQVGDYSSGDQW</sequence>
<dbReference type="HOGENOM" id="CLU_2361179_0_0_1"/>
<reference evidence="1 2" key="1">
    <citation type="journal article" date="2013" name="Nat. Commun.">
        <title>The evolution and pathogenic mechanisms of the rice sheath blight pathogen.</title>
        <authorList>
            <person name="Zheng A."/>
            <person name="Lin R."/>
            <person name="Xu L."/>
            <person name="Qin P."/>
            <person name="Tang C."/>
            <person name="Ai P."/>
            <person name="Zhang D."/>
            <person name="Liu Y."/>
            <person name="Sun Z."/>
            <person name="Feng H."/>
            <person name="Wang Y."/>
            <person name="Chen Y."/>
            <person name="Liang X."/>
            <person name="Fu R."/>
            <person name="Li Q."/>
            <person name="Zhang J."/>
            <person name="Yu X."/>
            <person name="Xie Z."/>
            <person name="Ding L."/>
            <person name="Guan P."/>
            <person name="Tang J."/>
            <person name="Liang Y."/>
            <person name="Wang S."/>
            <person name="Deng Q."/>
            <person name="Li S."/>
            <person name="Zhu J."/>
            <person name="Wang L."/>
            <person name="Liu H."/>
            <person name="Li P."/>
        </authorList>
    </citation>
    <scope>NUCLEOTIDE SEQUENCE [LARGE SCALE GENOMIC DNA]</scope>
    <source>
        <strain evidence="2">AG-1 IA</strain>
    </source>
</reference>
<accession>L8WNU0</accession>
<evidence type="ECO:0000313" key="1">
    <source>
        <dbReference type="EMBL" id="ELU38442.1"/>
    </source>
</evidence>
<organism evidence="1 2">
    <name type="scientific">Thanatephorus cucumeris (strain AG1-IA)</name>
    <name type="common">Rice sheath blight fungus</name>
    <name type="synonym">Rhizoctonia solani</name>
    <dbReference type="NCBI Taxonomy" id="983506"/>
    <lineage>
        <taxon>Eukaryota</taxon>
        <taxon>Fungi</taxon>
        <taxon>Dikarya</taxon>
        <taxon>Basidiomycota</taxon>
        <taxon>Agaricomycotina</taxon>
        <taxon>Agaricomycetes</taxon>
        <taxon>Cantharellales</taxon>
        <taxon>Ceratobasidiaceae</taxon>
        <taxon>Rhizoctonia</taxon>
        <taxon>Rhizoctonia solani AG-1</taxon>
    </lineage>
</organism>
<dbReference type="OrthoDB" id="3136217at2759"/>
<evidence type="ECO:0000313" key="2">
    <source>
        <dbReference type="Proteomes" id="UP000011668"/>
    </source>
</evidence>
<name>L8WNU0_THACA</name>